<protein>
    <submittedName>
        <fullName evidence="1">Uncharacterized protein</fullName>
    </submittedName>
</protein>
<reference evidence="1" key="1">
    <citation type="submission" date="2014-09" db="EMBL/GenBank/DDBJ databases">
        <title>Genome sequence of the luminous mushroom Mycena chlorophos for searching fungal bioluminescence genes.</title>
        <authorList>
            <person name="Tanaka Y."/>
            <person name="Kasuga D."/>
            <person name="Oba Y."/>
            <person name="Hase S."/>
            <person name="Sato K."/>
            <person name="Oba Y."/>
            <person name="Sakakibara Y."/>
        </authorList>
    </citation>
    <scope>NUCLEOTIDE SEQUENCE</scope>
</reference>
<sequence>MIDLPQLDPSSCIKIVWANLDPEKFLQLIHAELGPEFHNQKRKWLGVFTSAVMLLVNWSSSYRAGAHLLSFHLRQCTLGCTLEPFPAPPLDIKSPQSSPVAGPCRVLRKRTKIRRYRSACHAAPLKVPLYRRIQTAAVNGAGTGSLVCEPELGILDALRALRGLE</sequence>
<evidence type="ECO:0000313" key="1">
    <source>
        <dbReference type="EMBL" id="GAT48047.1"/>
    </source>
</evidence>
<evidence type="ECO:0000313" key="2">
    <source>
        <dbReference type="Proteomes" id="UP000815677"/>
    </source>
</evidence>
<organism evidence="1 2">
    <name type="scientific">Mycena chlorophos</name>
    <name type="common">Agaric fungus</name>
    <name type="synonym">Agaricus chlorophos</name>
    <dbReference type="NCBI Taxonomy" id="658473"/>
    <lineage>
        <taxon>Eukaryota</taxon>
        <taxon>Fungi</taxon>
        <taxon>Dikarya</taxon>
        <taxon>Basidiomycota</taxon>
        <taxon>Agaricomycotina</taxon>
        <taxon>Agaricomycetes</taxon>
        <taxon>Agaricomycetidae</taxon>
        <taxon>Agaricales</taxon>
        <taxon>Marasmiineae</taxon>
        <taxon>Mycenaceae</taxon>
        <taxon>Mycena</taxon>
    </lineage>
</organism>
<keyword evidence="2" id="KW-1185">Reference proteome</keyword>
<name>A0ABQ0LA76_MYCCL</name>
<proteinExistence type="predicted"/>
<dbReference type="Proteomes" id="UP000815677">
    <property type="component" value="Unassembled WGS sequence"/>
</dbReference>
<dbReference type="EMBL" id="DF844190">
    <property type="protein sequence ID" value="GAT48047.1"/>
    <property type="molecule type" value="Genomic_DNA"/>
</dbReference>
<accession>A0ABQ0LA76</accession>
<gene>
    <name evidence="1" type="ORF">MCHLO_05483</name>
</gene>